<proteinExistence type="predicted"/>
<dbReference type="RefSeq" id="WP_255473503.1">
    <property type="nucleotide sequence ID" value="NZ_FOYT01000003.1"/>
</dbReference>
<dbReference type="EMBL" id="FOYT01000003">
    <property type="protein sequence ID" value="SFR66032.1"/>
    <property type="molecule type" value="Genomic_DNA"/>
</dbReference>
<keyword evidence="1" id="KW-1133">Transmembrane helix</keyword>
<reference evidence="3" key="1">
    <citation type="submission" date="2016-10" db="EMBL/GenBank/DDBJ databases">
        <authorList>
            <person name="Varghese N."/>
            <person name="Submissions S."/>
        </authorList>
    </citation>
    <scope>NUCLEOTIDE SEQUENCE [LARGE SCALE GENOMIC DNA]</scope>
    <source>
        <strain evidence="3">CGMCC 1.7736</strain>
    </source>
</reference>
<keyword evidence="1" id="KW-0812">Transmembrane</keyword>
<keyword evidence="1" id="KW-0472">Membrane</keyword>
<evidence type="ECO:0000313" key="3">
    <source>
        <dbReference type="Proteomes" id="UP000198531"/>
    </source>
</evidence>
<sequence length="40" mass="4191">MAVLGPTAFGVLLWGSLVGVFCVFVYEVYALLGRPGTAES</sequence>
<dbReference type="Proteomes" id="UP000198531">
    <property type="component" value="Unassembled WGS sequence"/>
</dbReference>
<gene>
    <name evidence="2" type="ORF">SAMN04487947_3249</name>
</gene>
<accession>A0A1I6IH05</accession>
<organism evidence="2 3">
    <name type="scientific">Halogeometricum rufum</name>
    <dbReference type="NCBI Taxonomy" id="553469"/>
    <lineage>
        <taxon>Archaea</taxon>
        <taxon>Methanobacteriati</taxon>
        <taxon>Methanobacteriota</taxon>
        <taxon>Stenosarchaea group</taxon>
        <taxon>Halobacteria</taxon>
        <taxon>Halobacteriales</taxon>
        <taxon>Haloferacaceae</taxon>
        <taxon>Halogeometricum</taxon>
    </lineage>
</organism>
<keyword evidence="3" id="KW-1185">Reference proteome</keyword>
<evidence type="ECO:0000313" key="2">
    <source>
        <dbReference type="EMBL" id="SFR66032.1"/>
    </source>
</evidence>
<name>A0A1I6IH05_9EURY</name>
<dbReference type="STRING" id="553469.SAMN04487947_3249"/>
<feature type="transmembrane region" description="Helical" evidence="1">
    <location>
        <begin position="12"/>
        <end position="32"/>
    </location>
</feature>
<protein>
    <submittedName>
        <fullName evidence="2">Uncharacterized protein</fullName>
    </submittedName>
</protein>
<evidence type="ECO:0000256" key="1">
    <source>
        <dbReference type="SAM" id="Phobius"/>
    </source>
</evidence>
<dbReference type="AlphaFoldDB" id="A0A1I6IH05"/>